<keyword evidence="3" id="KW-0808">Transferase</keyword>
<dbReference type="AlphaFoldDB" id="A0A3A3FJ49"/>
<feature type="domain" description="GST C-terminal" evidence="2">
    <location>
        <begin position="85"/>
        <end position="215"/>
    </location>
</feature>
<dbReference type="PANTHER" id="PTHR44051:SF21">
    <property type="entry name" value="GLUTATHIONE S-TRANSFERASE FAMILY PROTEIN"/>
    <property type="match status" value="1"/>
</dbReference>
<dbReference type="SFLD" id="SFLDG00358">
    <property type="entry name" value="Main_(cytGST)"/>
    <property type="match status" value="1"/>
</dbReference>
<dbReference type="GO" id="GO:0016740">
    <property type="term" value="F:transferase activity"/>
    <property type="evidence" value="ECO:0007669"/>
    <property type="project" value="UniProtKB-KW"/>
</dbReference>
<feature type="domain" description="GST N-terminal" evidence="1">
    <location>
        <begin position="1"/>
        <end position="79"/>
    </location>
</feature>
<dbReference type="EMBL" id="QYUO01000003">
    <property type="protein sequence ID" value="RJF92408.1"/>
    <property type="molecule type" value="Genomic_DNA"/>
</dbReference>
<dbReference type="CDD" id="cd03046">
    <property type="entry name" value="GST_N_GTT1_like"/>
    <property type="match status" value="1"/>
</dbReference>
<sequence>MITLYHCVSARSFRPLWTLEELEIPYELKMLPFPPRFLARGYLEVNPLGTVPALIDGPTFMTESAAMCQYLAERDPAKRLVVKGDGSRYGDYLNWLHFGEATLTFPQTLVLRYGFFEQSQRRLPQVENDYRRWFLARLRALDAVLTESDYLCGDQFTSADISVGYAVMLADYLDMSSQFSERVGGYWKRLQAREGYQRAITAQYKAATSQGVSPIAAPLTGREQA</sequence>
<dbReference type="Pfam" id="PF13409">
    <property type="entry name" value="GST_N_2"/>
    <property type="match status" value="1"/>
</dbReference>
<dbReference type="PROSITE" id="PS50405">
    <property type="entry name" value="GST_CTER"/>
    <property type="match status" value="1"/>
</dbReference>
<evidence type="ECO:0000259" key="2">
    <source>
        <dbReference type="PROSITE" id="PS50405"/>
    </source>
</evidence>
<dbReference type="RefSeq" id="WP_119772293.1">
    <property type="nucleotide sequence ID" value="NZ_QYUO01000003.1"/>
</dbReference>
<dbReference type="PROSITE" id="PS50404">
    <property type="entry name" value="GST_NTER"/>
    <property type="match status" value="1"/>
</dbReference>
<dbReference type="SUPFAM" id="SSF52833">
    <property type="entry name" value="Thioredoxin-like"/>
    <property type="match status" value="1"/>
</dbReference>
<dbReference type="InterPro" id="IPR010987">
    <property type="entry name" value="Glutathione-S-Trfase_C-like"/>
</dbReference>
<dbReference type="SUPFAM" id="SSF47616">
    <property type="entry name" value="GST C-terminal domain-like"/>
    <property type="match status" value="1"/>
</dbReference>
<dbReference type="Proteomes" id="UP000265955">
    <property type="component" value="Unassembled WGS sequence"/>
</dbReference>
<proteinExistence type="predicted"/>
<dbReference type="InterPro" id="IPR036249">
    <property type="entry name" value="Thioredoxin-like_sf"/>
</dbReference>
<keyword evidence="4" id="KW-1185">Reference proteome</keyword>
<evidence type="ECO:0000313" key="3">
    <source>
        <dbReference type="EMBL" id="RJF92408.1"/>
    </source>
</evidence>
<organism evidence="3 4">
    <name type="scientific">Noviherbaspirillum saxi</name>
    <dbReference type="NCBI Taxonomy" id="2320863"/>
    <lineage>
        <taxon>Bacteria</taxon>
        <taxon>Pseudomonadati</taxon>
        <taxon>Pseudomonadota</taxon>
        <taxon>Betaproteobacteria</taxon>
        <taxon>Burkholderiales</taxon>
        <taxon>Oxalobacteraceae</taxon>
        <taxon>Noviherbaspirillum</taxon>
    </lineage>
</organism>
<dbReference type="OrthoDB" id="3828095at2"/>
<comment type="caution">
    <text evidence="3">The sequence shown here is derived from an EMBL/GenBank/DDBJ whole genome shotgun (WGS) entry which is preliminary data.</text>
</comment>
<dbReference type="InterPro" id="IPR040079">
    <property type="entry name" value="Glutathione_S-Trfase"/>
</dbReference>
<dbReference type="InterPro" id="IPR004045">
    <property type="entry name" value="Glutathione_S-Trfase_N"/>
</dbReference>
<dbReference type="SFLD" id="SFLDG01150">
    <property type="entry name" value="Main.1:_Beta-like"/>
    <property type="match status" value="1"/>
</dbReference>
<dbReference type="Gene3D" id="3.40.30.10">
    <property type="entry name" value="Glutaredoxin"/>
    <property type="match status" value="1"/>
</dbReference>
<reference evidence="4" key="1">
    <citation type="submission" date="2018-09" db="EMBL/GenBank/DDBJ databases">
        <authorList>
            <person name="Zhu H."/>
        </authorList>
    </citation>
    <scope>NUCLEOTIDE SEQUENCE [LARGE SCALE GENOMIC DNA]</scope>
    <source>
        <strain evidence="4">K1R23-30</strain>
    </source>
</reference>
<protein>
    <submittedName>
        <fullName evidence="3">Glutathione S-transferase family protein</fullName>
    </submittedName>
</protein>
<accession>A0A3A3FJ49</accession>
<dbReference type="SFLD" id="SFLDS00019">
    <property type="entry name" value="Glutathione_Transferase_(cytos"/>
    <property type="match status" value="1"/>
</dbReference>
<evidence type="ECO:0000313" key="4">
    <source>
        <dbReference type="Proteomes" id="UP000265955"/>
    </source>
</evidence>
<name>A0A3A3FJ49_9BURK</name>
<dbReference type="InterPro" id="IPR036282">
    <property type="entry name" value="Glutathione-S-Trfase_C_sf"/>
</dbReference>
<evidence type="ECO:0000259" key="1">
    <source>
        <dbReference type="PROSITE" id="PS50404"/>
    </source>
</evidence>
<gene>
    <name evidence="3" type="ORF">D3871_27715</name>
</gene>
<dbReference type="PANTHER" id="PTHR44051">
    <property type="entry name" value="GLUTATHIONE S-TRANSFERASE-RELATED"/>
    <property type="match status" value="1"/>
</dbReference>
<dbReference type="Gene3D" id="1.20.1050.10">
    <property type="match status" value="1"/>
</dbReference>